<keyword evidence="6 7" id="KW-0472">Membrane</keyword>
<dbReference type="PANTHER" id="PTHR34229">
    <property type="entry name" value="METAL TRANSPORT PROTEIN HI_1621-RELATED"/>
    <property type="match status" value="1"/>
</dbReference>
<sequence>MHISEGVLSPAILIGGAVVTMAGVAIGLKGVDNKNIPKMGILSAAFFVASLVHVPAGPASVHLILNGLLGLILGWKAFPAILVALGLQALLFQFGGITTLGVNTMNMALPAVICYYLFGWSTKSSIKQSVFITAAFASGFCAVLVSSILVGFSLYLTGEAFLPAAKLIVAAHLPVMIIEGIVTATCILFLKKVRPELLEEINV</sequence>
<reference evidence="8 9" key="1">
    <citation type="submission" date="2020-08" db="EMBL/GenBank/DDBJ databases">
        <title>Bridging the membrane lipid divide: bacteria of the FCB group superphylum have the potential to synthesize archaeal ether lipids.</title>
        <authorList>
            <person name="Villanueva L."/>
            <person name="Von Meijenfeldt F.A.B."/>
            <person name="Westbye A.B."/>
            <person name="Yadav S."/>
            <person name="Hopmans E.C."/>
            <person name="Dutilh B.E."/>
            <person name="Sinninghe Damste J.S."/>
        </authorList>
    </citation>
    <scope>NUCLEOTIDE SEQUENCE [LARGE SCALE GENOMIC DNA]</scope>
    <source>
        <strain evidence="8">NIOZ-UU82</strain>
    </source>
</reference>
<feature type="transmembrane region" description="Helical" evidence="7">
    <location>
        <begin position="7"/>
        <end position="28"/>
    </location>
</feature>
<comment type="caution">
    <text evidence="8">The sequence shown here is derived from an EMBL/GenBank/DDBJ whole genome shotgun (WGS) entry which is preliminary data.</text>
</comment>
<organism evidence="8 9">
    <name type="scientific">Candidatus Desulfaltia bathyphila</name>
    <dbReference type="NCBI Taxonomy" id="2841697"/>
    <lineage>
        <taxon>Bacteria</taxon>
        <taxon>Pseudomonadati</taxon>
        <taxon>Thermodesulfobacteriota</taxon>
        <taxon>Desulfobacteria</taxon>
        <taxon>Desulfobacterales</taxon>
        <taxon>Desulfobacterales incertae sedis</taxon>
        <taxon>Candidatus Desulfaltia</taxon>
    </lineage>
</organism>
<dbReference type="PANTHER" id="PTHR34229:SF1">
    <property type="entry name" value="METAL TRANSPORT PROTEIN HI_1621-RELATED"/>
    <property type="match status" value="1"/>
</dbReference>
<dbReference type="NCBIfam" id="NF004909">
    <property type="entry name" value="PRK06265.2-5"/>
    <property type="match status" value="1"/>
</dbReference>
<evidence type="ECO:0000256" key="5">
    <source>
        <dbReference type="ARBA" id="ARBA00022989"/>
    </source>
</evidence>
<dbReference type="Gene3D" id="1.10.1760.20">
    <property type="match status" value="1"/>
</dbReference>
<dbReference type="InterPro" id="IPR002751">
    <property type="entry name" value="CbiM/NikMN"/>
</dbReference>
<protein>
    <submittedName>
        <fullName evidence="8">Cobalt transporter CbiM</fullName>
    </submittedName>
</protein>
<feature type="transmembrane region" description="Helical" evidence="7">
    <location>
        <begin position="77"/>
        <end position="94"/>
    </location>
</feature>
<dbReference type="AlphaFoldDB" id="A0A8J6T5X8"/>
<evidence type="ECO:0000256" key="7">
    <source>
        <dbReference type="SAM" id="Phobius"/>
    </source>
</evidence>
<evidence type="ECO:0000313" key="9">
    <source>
        <dbReference type="Proteomes" id="UP000603545"/>
    </source>
</evidence>
<dbReference type="Pfam" id="PF01891">
    <property type="entry name" value="CbiM"/>
    <property type="match status" value="1"/>
</dbReference>
<evidence type="ECO:0000256" key="3">
    <source>
        <dbReference type="ARBA" id="ARBA00022475"/>
    </source>
</evidence>
<feature type="transmembrane region" description="Helical" evidence="7">
    <location>
        <begin position="167"/>
        <end position="190"/>
    </location>
</feature>
<accession>A0A8J6T5X8</accession>
<feature type="transmembrane region" description="Helical" evidence="7">
    <location>
        <begin position="130"/>
        <end position="155"/>
    </location>
</feature>
<evidence type="ECO:0000256" key="4">
    <source>
        <dbReference type="ARBA" id="ARBA00022692"/>
    </source>
</evidence>
<gene>
    <name evidence="8" type="primary">cbiM</name>
    <name evidence="8" type="ORF">H8E80_01690</name>
</gene>
<feature type="transmembrane region" description="Helical" evidence="7">
    <location>
        <begin position="100"/>
        <end position="118"/>
    </location>
</feature>
<dbReference type="GO" id="GO:0005886">
    <property type="term" value="C:plasma membrane"/>
    <property type="evidence" value="ECO:0007669"/>
    <property type="project" value="UniProtKB-SubCell"/>
</dbReference>
<keyword evidence="5 7" id="KW-1133">Transmembrane helix</keyword>
<evidence type="ECO:0000256" key="2">
    <source>
        <dbReference type="ARBA" id="ARBA00022448"/>
    </source>
</evidence>
<dbReference type="NCBIfam" id="NF004904">
    <property type="entry name" value="PRK06265.1-4"/>
    <property type="match status" value="1"/>
</dbReference>
<dbReference type="NCBIfam" id="NF004905">
    <property type="entry name" value="PRK06265.1-5"/>
    <property type="match status" value="1"/>
</dbReference>
<keyword evidence="3" id="KW-1003">Cell membrane</keyword>
<evidence type="ECO:0000256" key="6">
    <source>
        <dbReference type="ARBA" id="ARBA00023136"/>
    </source>
</evidence>
<dbReference type="Proteomes" id="UP000603545">
    <property type="component" value="Unassembled WGS sequence"/>
</dbReference>
<evidence type="ECO:0000256" key="1">
    <source>
        <dbReference type="ARBA" id="ARBA00004651"/>
    </source>
</evidence>
<keyword evidence="4 7" id="KW-0812">Transmembrane</keyword>
<dbReference type="EMBL" id="JACNLL010000023">
    <property type="protein sequence ID" value="MBC8198747.1"/>
    <property type="molecule type" value="Genomic_DNA"/>
</dbReference>
<evidence type="ECO:0000313" key="8">
    <source>
        <dbReference type="EMBL" id="MBC8198747.1"/>
    </source>
</evidence>
<proteinExistence type="predicted"/>
<keyword evidence="2" id="KW-0813">Transport</keyword>
<name>A0A8J6T5X8_9BACT</name>
<comment type="subcellular location">
    <subcellularLocation>
        <location evidence="1">Cell membrane</location>
        <topology evidence="1">Multi-pass membrane protein</topology>
    </subcellularLocation>
</comment>
<dbReference type="GO" id="GO:0000041">
    <property type="term" value="P:transition metal ion transport"/>
    <property type="evidence" value="ECO:0007669"/>
    <property type="project" value="InterPro"/>
</dbReference>
<feature type="transmembrane region" description="Helical" evidence="7">
    <location>
        <begin position="40"/>
        <end position="65"/>
    </location>
</feature>